<name>A0ABU4LMU6_9ACTN</name>
<evidence type="ECO:0000313" key="1">
    <source>
        <dbReference type="EMBL" id="MDX3016876.1"/>
    </source>
</evidence>
<gene>
    <name evidence="1" type="ORF">PV666_03140</name>
</gene>
<comment type="caution">
    <text evidence="1">The sequence shown here is derived from an EMBL/GenBank/DDBJ whole genome shotgun (WGS) entry which is preliminary data.</text>
</comment>
<accession>A0ABU4LMU6</accession>
<organism evidence="1 2">
    <name type="scientific">Streptomyces acidiscabies</name>
    <dbReference type="NCBI Taxonomy" id="42234"/>
    <lineage>
        <taxon>Bacteria</taxon>
        <taxon>Bacillati</taxon>
        <taxon>Actinomycetota</taxon>
        <taxon>Actinomycetes</taxon>
        <taxon>Kitasatosporales</taxon>
        <taxon>Streptomycetaceae</taxon>
        <taxon>Streptomyces</taxon>
    </lineage>
</organism>
<protein>
    <submittedName>
        <fullName evidence="1">Uncharacterized protein</fullName>
    </submittedName>
</protein>
<evidence type="ECO:0000313" key="2">
    <source>
        <dbReference type="Proteomes" id="UP001272987"/>
    </source>
</evidence>
<sequence>MGVRSETTGKASGRAAMGLDLSSAWDDETWSDEEEADSVELMRILPDISRITTELLRHTVGLFPEERVAARASRVADLVLKEYGSDGLRLLSVSLSTLATVHIEHNAILTRRPLRSLLDDLDASRQELRRERPHKKRKK</sequence>
<proteinExistence type="predicted"/>
<dbReference type="EMBL" id="JARAWP010000002">
    <property type="protein sequence ID" value="MDX3016876.1"/>
    <property type="molecule type" value="Genomic_DNA"/>
</dbReference>
<reference evidence="1 2" key="1">
    <citation type="journal article" date="2023" name="Microb. Genom.">
        <title>Mesoterricola silvestris gen. nov., sp. nov., Mesoterricola sediminis sp. nov., Geothrix oryzae sp. nov., Geothrix edaphica sp. nov., Geothrix rubra sp. nov., and Geothrix limicola sp. nov., six novel members of Acidobacteriota isolated from soils.</title>
        <authorList>
            <person name="Weisberg A.J."/>
            <person name="Pearce E."/>
            <person name="Kramer C.G."/>
            <person name="Chang J.H."/>
            <person name="Clarke C.R."/>
        </authorList>
    </citation>
    <scope>NUCLEOTIDE SEQUENCE [LARGE SCALE GENOMIC DNA]</scope>
    <source>
        <strain evidence="1 2">NB05-1H</strain>
    </source>
</reference>
<keyword evidence="2" id="KW-1185">Reference proteome</keyword>
<dbReference type="Proteomes" id="UP001272987">
    <property type="component" value="Unassembled WGS sequence"/>
</dbReference>